<name>A4C5H6_9GAMM</name>
<dbReference type="Gene3D" id="3.40.50.1820">
    <property type="entry name" value="alpha/beta hydrolase"/>
    <property type="match status" value="1"/>
</dbReference>
<protein>
    <submittedName>
        <fullName evidence="3">Predicted thioesterase involved in non-ribosomal peptide biosynthesis</fullName>
    </submittedName>
</protein>
<dbReference type="eggNOG" id="COG3208">
    <property type="taxonomic scope" value="Bacteria"/>
</dbReference>
<sequence>MRLFCFPFAGGGVSTYISWADSFPDDIELVIIQPPGRGSRLAEDPHDNMTSLIDELMRHADFITQQPYLLFGHSLGSRVAYELCYRLKQNEMPLPQYFIASGSRAPHVSKDKEMIHNLPKNEFIQALEKLNGTPKELLENRELMDLFMSLLRADFKIAETYLAQKCKMPFSILVLHGQDDIDIEEHQLSAWGELSDLGHHLVQLPGDHFFINQSRNEVIHQVSQRVGTALAASYSTL</sequence>
<reference evidence="3 4" key="1">
    <citation type="submission" date="2006-02" db="EMBL/GenBank/DDBJ databases">
        <authorList>
            <person name="Moran M.A."/>
            <person name="Kjelleberg S."/>
            <person name="Egan S."/>
            <person name="Saunders N."/>
            <person name="Thomas T."/>
            <person name="Ferriera S."/>
            <person name="Johnson J."/>
            <person name="Kravitz S."/>
            <person name="Halpern A."/>
            <person name="Remington K."/>
            <person name="Beeson K."/>
            <person name="Tran B."/>
            <person name="Rogers Y.-H."/>
            <person name="Friedman R."/>
            <person name="Venter J.C."/>
        </authorList>
    </citation>
    <scope>NUCLEOTIDE SEQUENCE [LARGE SCALE GENOMIC DNA]</scope>
    <source>
        <strain evidence="3 4">D2</strain>
    </source>
</reference>
<feature type="domain" description="Thioesterase" evidence="2">
    <location>
        <begin position="2"/>
        <end position="223"/>
    </location>
</feature>
<dbReference type="GO" id="GO:0008610">
    <property type="term" value="P:lipid biosynthetic process"/>
    <property type="evidence" value="ECO:0007669"/>
    <property type="project" value="TreeGrafter"/>
</dbReference>
<dbReference type="STRING" id="87626.PTD2_04526"/>
<dbReference type="PANTHER" id="PTHR11487">
    <property type="entry name" value="THIOESTERASE"/>
    <property type="match status" value="1"/>
</dbReference>
<dbReference type="InterPro" id="IPR001031">
    <property type="entry name" value="Thioesterase"/>
</dbReference>
<dbReference type="SUPFAM" id="SSF53474">
    <property type="entry name" value="alpha/beta-Hydrolases"/>
    <property type="match status" value="1"/>
</dbReference>
<dbReference type="EMBL" id="AAOH01000001">
    <property type="protein sequence ID" value="EAR30808.1"/>
    <property type="molecule type" value="Genomic_DNA"/>
</dbReference>
<dbReference type="Proteomes" id="UP000006201">
    <property type="component" value="Unassembled WGS sequence"/>
</dbReference>
<dbReference type="AlphaFoldDB" id="A4C5H6"/>
<comment type="similarity">
    <text evidence="1">Belongs to the thioesterase family.</text>
</comment>
<dbReference type="PANTHER" id="PTHR11487:SF0">
    <property type="entry name" value="S-ACYL FATTY ACID SYNTHASE THIOESTERASE, MEDIUM CHAIN"/>
    <property type="match status" value="1"/>
</dbReference>
<evidence type="ECO:0000259" key="2">
    <source>
        <dbReference type="Pfam" id="PF00975"/>
    </source>
</evidence>
<comment type="caution">
    <text evidence="3">The sequence shown here is derived from an EMBL/GenBank/DDBJ whole genome shotgun (WGS) entry which is preliminary data.</text>
</comment>
<evidence type="ECO:0000313" key="4">
    <source>
        <dbReference type="Proteomes" id="UP000006201"/>
    </source>
</evidence>
<dbReference type="InterPro" id="IPR012223">
    <property type="entry name" value="TEII"/>
</dbReference>
<keyword evidence="4" id="KW-1185">Reference proteome</keyword>
<evidence type="ECO:0000256" key="1">
    <source>
        <dbReference type="ARBA" id="ARBA00007169"/>
    </source>
</evidence>
<dbReference type="HOGENOM" id="CLU_070456_1_1_6"/>
<accession>A4C5H6</accession>
<dbReference type="InterPro" id="IPR029058">
    <property type="entry name" value="AB_hydrolase_fold"/>
</dbReference>
<gene>
    <name evidence="3" type="ORF">PTD2_04526</name>
</gene>
<dbReference type="Pfam" id="PF00975">
    <property type="entry name" value="Thioesterase"/>
    <property type="match status" value="1"/>
</dbReference>
<evidence type="ECO:0000313" key="3">
    <source>
        <dbReference type="EMBL" id="EAR30808.1"/>
    </source>
</evidence>
<proteinExistence type="inferred from homology"/>
<organism evidence="3 4">
    <name type="scientific">Pseudoalteromonas tunicata D2</name>
    <dbReference type="NCBI Taxonomy" id="87626"/>
    <lineage>
        <taxon>Bacteria</taxon>
        <taxon>Pseudomonadati</taxon>
        <taxon>Pseudomonadota</taxon>
        <taxon>Gammaproteobacteria</taxon>
        <taxon>Alteromonadales</taxon>
        <taxon>Pseudoalteromonadaceae</taxon>
        <taxon>Pseudoalteromonas</taxon>
    </lineage>
</organism>